<dbReference type="AlphaFoldDB" id="A0A1Y4SS12"/>
<dbReference type="EMBL" id="NFLJ01000050">
    <property type="protein sequence ID" value="OUQ31781.1"/>
    <property type="molecule type" value="Genomic_DNA"/>
</dbReference>
<feature type="domain" description="Protein NO VEIN C-terminal" evidence="1">
    <location>
        <begin position="224"/>
        <end position="298"/>
    </location>
</feature>
<evidence type="ECO:0000313" key="3">
    <source>
        <dbReference type="Proteomes" id="UP000195305"/>
    </source>
</evidence>
<keyword evidence="3" id="KW-1185">Reference proteome</keyword>
<dbReference type="InterPro" id="IPR024975">
    <property type="entry name" value="NOV_C"/>
</dbReference>
<dbReference type="Proteomes" id="UP000195305">
    <property type="component" value="Unassembled WGS sequence"/>
</dbReference>
<proteinExistence type="predicted"/>
<sequence>MWLIKKRNIFNKYGDFMIFDFGTLKFNNEKEYYTALGSFCNRKAFSITYEPNKLTGSYGDAYRLRKLSTAKELINPIKDAIRTNGRINCNKYVNNLIKNHNFLLSGKRIRGNLENVIKTVPEKYVADFIQGYVKSAEIDNKKLIIYQTENIKETAKTLKKITIPKRKNSDIKKTTNKQKLTQTKQDYVKRQIQHIDVGQKGEELIFKLEKEKLLKGVKNGIIPGLEGYLKWVSLDDDSKGYDILSFDLDTLEPLFIEVKTTMDNRFTPFYMTANEVQFSKVHANNYRLYRIFDLKKEVARYYELVGDISISQEVKIDSVNFMVYIK</sequence>
<dbReference type="OrthoDB" id="9781481at2"/>
<evidence type="ECO:0000259" key="1">
    <source>
        <dbReference type="Pfam" id="PF13020"/>
    </source>
</evidence>
<reference evidence="2 3" key="1">
    <citation type="journal article" date="2018" name="BMC Genomics">
        <title>Whole genome sequencing and function prediction of 133 gut anaerobes isolated from chicken caecum in pure cultures.</title>
        <authorList>
            <person name="Medvecky M."/>
            <person name="Cejkova D."/>
            <person name="Polansky O."/>
            <person name="Karasova D."/>
            <person name="Kubasova T."/>
            <person name="Cizek A."/>
            <person name="Rychlik I."/>
        </authorList>
    </citation>
    <scope>NUCLEOTIDE SEQUENCE [LARGE SCALE GENOMIC DNA]</scope>
    <source>
        <strain evidence="2 3">An13</strain>
    </source>
</reference>
<dbReference type="Pfam" id="PF13020">
    <property type="entry name" value="NOV_C"/>
    <property type="match status" value="1"/>
</dbReference>
<organism evidence="2 3">
    <name type="scientific">Massilimicrobiota timonensis</name>
    <dbReference type="NCBI Taxonomy" id="1776392"/>
    <lineage>
        <taxon>Bacteria</taxon>
        <taxon>Bacillati</taxon>
        <taxon>Bacillota</taxon>
        <taxon>Erysipelotrichia</taxon>
        <taxon>Erysipelotrichales</taxon>
        <taxon>Erysipelotrichaceae</taxon>
        <taxon>Massilimicrobiota</taxon>
    </lineage>
</organism>
<evidence type="ECO:0000313" key="2">
    <source>
        <dbReference type="EMBL" id="OUQ31781.1"/>
    </source>
</evidence>
<comment type="caution">
    <text evidence="2">The sequence shown here is derived from an EMBL/GenBank/DDBJ whole genome shotgun (WGS) entry which is preliminary data.</text>
</comment>
<gene>
    <name evidence="2" type="ORF">B5E75_12985</name>
</gene>
<name>A0A1Y4SS12_9FIRM</name>
<protein>
    <recommendedName>
        <fullName evidence="1">Protein NO VEIN C-terminal domain-containing protein</fullName>
    </recommendedName>
</protein>
<accession>A0A1Y4SS12</accession>